<dbReference type="Pfam" id="PF13086">
    <property type="entry name" value="AAA_11"/>
    <property type="match status" value="1"/>
</dbReference>
<feature type="non-terminal residue" evidence="2">
    <location>
        <position position="1"/>
    </location>
</feature>
<evidence type="ECO:0000259" key="1">
    <source>
        <dbReference type="Pfam" id="PF13086"/>
    </source>
</evidence>
<dbReference type="Proteomes" id="UP000054279">
    <property type="component" value="Unassembled WGS sequence"/>
</dbReference>
<dbReference type="Gene3D" id="3.40.50.300">
    <property type="entry name" value="P-loop containing nucleotide triphosphate hydrolases"/>
    <property type="match status" value="1"/>
</dbReference>
<sequence>MDIDKENLNDSQHEVVLAMLEDSSITLVHGPPGTGKTTVISKAAEVWSDN</sequence>
<feature type="domain" description="DNA2/NAM7 helicase helicase" evidence="1">
    <location>
        <begin position="7"/>
        <end position="44"/>
    </location>
</feature>
<dbReference type="OrthoDB" id="6513042at2759"/>
<name>A0A0C9UX49_SPHS4</name>
<dbReference type="EMBL" id="KN837276">
    <property type="protein sequence ID" value="KIJ29770.1"/>
    <property type="molecule type" value="Genomic_DNA"/>
</dbReference>
<evidence type="ECO:0000313" key="2">
    <source>
        <dbReference type="EMBL" id="KIJ29770.1"/>
    </source>
</evidence>
<dbReference type="AlphaFoldDB" id="A0A0C9UX49"/>
<accession>A0A0C9UX49</accession>
<dbReference type="GO" id="GO:0004386">
    <property type="term" value="F:helicase activity"/>
    <property type="evidence" value="ECO:0007669"/>
    <property type="project" value="InterPro"/>
</dbReference>
<dbReference type="SUPFAM" id="SSF52540">
    <property type="entry name" value="P-loop containing nucleoside triphosphate hydrolases"/>
    <property type="match status" value="1"/>
</dbReference>
<reference evidence="2 3" key="1">
    <citation type="submission" date="2014-06" db="EMBL/GenBank/DDBJ databases">
        <title>Evolutionary Origins and Diversification of the Mycorrhizal Mutualists.</title>
        <authorList>
            <consortium name="DOE Joint Genome Institute"/>
            <consortium name="Mycorrhizal Genomics Consortium"/>
            <person name="Kohler A."/>
            <person name="Kuo A."/>
            <person name="Nagy L.G."/>
            <person name="Floudas D."/>
            <person name="Copeland A."/>
            <person name="Barry K.W."/>
            <person name="Cichocki N."/>
            <person name="Veneault-Fourrey C."/>
            <person name="LaButti K."/>
            <person name="Lindquist E.A."/>
            <person name="Lipzen A."/>
            <person name="Lundell T."/>
            <person name="Morin E."/>
            <person name="Murat C."/>
            <person name="Riley R."/>
            <person name="Ohm R."/>
            <person name="Sun H."/>
            <person name="Tunlid A."/>
            <person name="Henrissat B."/>
            <person name="Grigoriev I.V."/>
            <person name="Hibbett D.S."/>
            <person name="Martin F."/>
        </authorList>
    </citation>
    <scope>NUCLEOTIDE SEQUENCE [LARGE SCALE GENOMIC DNA]</scope>
    <source>
        <strain evidence="2 3">SS14</strain>
    </source>
</reference>
<dbReference type="InterPro" id="IPR027417">
    <property type="entry name" value="P-loop_NTPase"/>
</dbReference>
<organism evidence="2 3">
    <name type="scientific">Sphaerobolus stellatus (strain SS14)</name>
    <dbReference type="NCBI Taxonomy" id="990650"/>
    <lineage>
        <taxon>Eukaryota</taxon>
        <taxon>Fungi</taxon>
        <taxon>Dikarya</taxon>
        <taxon>Basidiomycota</taxon>
        <taxon>Agaricomycotina</taxon>
        <taxon>Agaricomycetes</taxon>
        <taxon>Phallomycetidae</taxon>
        <taxon>Geastrales</taxon>
        <taxon>Sphaerobolaceae</taxon>
        <taxon>Sphaerobolus</taxon>
    </lineage>
</organism>
<proteinExistence type="predicted"/>
<protein>
    <recommendedName>
        <fullName evidence="1">DNA2/NAM7 helicase helicase domain-containing protein</fullName>
    </recommendedName>
</protein>
<keyword evidence="3" id="KW-1185">Reference proteome</keyword>
<dbReference type="InterPro" id="IPR041677">
    <property type="entry name" value="DNA2/NAM7_AAA_11"/>
</dbReference>
<gene>
    <name evidence="2" type="ORF">M422DRAFT_268810</name>
</gene>
<evidence type="ECO:0000313" key="3">
    <source>
        <dbReference type="Proteomes" id="UP000054279"/>
    </source>
</evidence>
<dbReference type="HOGENOM" id="CLU_3130021_0_0_1"/>